<reference evidence="2 4" key="1">
    <citation type="submission" date="2015-09" db="EMBL/GenBank/DDBJ databases">
        <authorList>
            <consortium name="Swine Surveillance"/>
        </authorList>
    </citation>
    <scope>NUCLEOTIDE SEQUENCE [LARGE SCALE GENOMIC DNA]</scope>
    <source>
        <strain evidence="2 4">CECT 8399</strain>
    </source>
</reference>
<evidence type="ECO:0000313" key="2">
    <source>
        <dbReference type="EMBL" id="CUH98804.1"/>
    </source>
</evidence>
<gene>
    <name evidence="3" type="ORF">K3718_02585</name>
    <name evidence="2" type="ORF">PHA8399_00919</name>
</gene>
<keyword evidence="1" id="KW-0472">Membrane</keyword>
<reference evidence="3" key="2">
    <citation type="submission" date="2021-08" db="EMBL/GenBank/DDBJ databases">
        <authorList>
            <person name="Nwanade C."/>
            <person name="Wang M."/>
            <person name="Masoudi A."/>
            <person name="Yu Z."/>
            <person name="Liu J."/>
        </authorList>
    </citation>
    <scope>NUCLEOTIDE SEQUENCE</scope>
    <source>
        <strain evidence="3">S166</strain>
    </source>
</reference>
<evidence type="ECO:0000313" key="3">
    <source>
        <dbReference type="EMBL" id="UWQ41999.1"/>
    </source>
</evidence>
<dbReference type="Pfam" id="PF11750">
    <property type="entry name" value="DUF3307"/>
    <property type="match status" value="1"/>
</dbReference>
<dbReference type="EMBL" id="CP081051">
    <property type="protein sequence ID" value="UWQ41999.1"/>
    <property type="molecule type" value="Genomic_DNA"/>
</dbReference>
<evidence type="ECO:0000313" key="5">
    <source>
        <dbReference type="Proteomes" id="UP001058514"/>
    </source>
</evidence>
<keyword evidence="1" id="KW-0812">Transmembrane</keyword>
<dbReference type="EMBL" id="CYSR01000010">
    <property type="protein sequence ID" value="CUH98804.1"/>
    <property type="molecule type" value="Genomic_DNA"/>
</dbReference>
<sequence length="130" mass="14620">MPDYVGSVLLLLCALQVKHLFADFFLQTPKMLSGRCAYVHAGRAQHAGVHVIGSAIVFLLFGAPVTFILVLGLLEWVVHFHIDFGKARFSERKKLNPQQAMFWQAMGSDQALHQLTYIAMAWAWVKYAAM</sequence>
<protein>
    <submittedName>
        <fullName evidence="3">DUF3307 domain-containing protein</fullName>
    </submittedName>
</protein>
<dbReference type="STRING" id="1396826.PHA8399_00919"/>
<name>A0A0P1H706_9RHOB</name>
<dbReference type="InterPro" id="IPR021737">
    <property type="entry name" value="Phage_phiKZ_Orf197"/>
</dbReference>
<dbReference type="Proteomes" id="UP000051326">
    <property type="component" value="Unassembled WGS sequence"/>
</dbReference>
<evidence type="ECO:0000256" key="1">
    <source>
        <dbReference type="SAM" id="Phobius"/>
    </source>
</evidence>
<feature type="transmembrane region" description="Helical" evidence="1">
    <location>
        <begin position="47"/>
        <end position="74"/>
    </location>
</feature>
<accession>A0A0P1H706</accession>
<dbReference type="Proteomes" id="UP001058514">
    <property type="component" value="Chromosome"/>
</dbReference>
<proteinExistence type="predicted"/>
<keyword evidence="1" id="KW-1133">Transmembrane helix</keyword>
<organism evidence="2 4">
    <name type="scientific">Leisingera aquaemixtae</name>
    <dbReference type="NCBI Taxonomy" id="1396826"/>
    <lineage>
        <taxon>Bacteria</taxon>
        <taxon>Pseudomonadati</taxon>
        <taxon>Pseudomonadota</taxon>
        <taxon>Alphaproteobacteria</taxon>
        <taxon>Rhodobacterales</taxon>
        <taxon>Roseobacteraceae</taxon>
        <taxon>Leisingera</taxon>
    </lineage>
</organism>
<dbReference type="AlphaFoldDB" id="A0A0P1H706"/>
<evidence type="ECO:0000313" key="4">
    <source>
        <dbReference type="Proteomes" id="UP000051326"/>
    </source>
</evidence>
<dbReference type="RefSeq" id="WP_058285002.1">
    <property type="nucleotide sequence ID" value="NZ_CP041159.1"/>
</dbReference>
<keyword evidence="5" id="KW-1185">Reference proteome</keyword>